<name>A0A9U8E9A2_BIOGL</name>
<feature type="compositionally biased region" description="Basic and acidic residues" evidence="1">
    <location>
        <begin position="68"/>
        <end position="80"/>
    </location>
</feature>
<dbReference type="AlphaFoldDB" id="A0A9U8E9A2"/>
<evidence type="ECO:0000313" key="3">
    <source>
        <dbReference type="RefSeq" id="XP_013077519.2"/>
    </source>
</evidence>
<evidence type="ECO:0000313" key="2">
    <source>
        <dbReference type="Proteomes" id="UP001165740"/>
    </source>
</evidence>
<dbReference type="Proteomes" id="UP001165740">
    <property type="component" value="Chromosome 17"/>
</dbReference>
<dbReference type="RefSeq" id="XP_013077519.2">
    <property type="nucleotide sequence ID" value="XM_013222065.2"/>
</dbReference>
<protein>
    <submittedName>
        <fullName evidence="3">Uncharacterized protein LOC106063643</fullName>
    </submittedName>
</protein>
<keyword evidence="2" id="KW-1185">Reference proteome</keyword>
<dbReference type="KEGG" id="bgt:106063643"/>
<accession>A0A9U8E9A2</accession>
<proteinExistence type="predicted"/>
<sequence>MGRKRKLRVYVKWKQKLVGLTKMATVKRESRGKCSFLDKNTRISNDWNTTYKDDFVYRYKSLKELSRLSTKEQEKKKPAEPRPSMGEHSQLPVTSTDLSGNDYGGWDASLLPYFEAETAKDSWLPVSETNKESHVLATNEDAKFQKIDQTRVIYYNELPIWKQPPLPGDILLPHPQALKTKDWKGVKIPFEDSRFEPLYLSDRDTDFMTCNLDPFRYFHRKKKFPEKRRCPYLPIPKEAYRKLDQLGNFTSVRHTTMPDRRLSKKRFPRPPESFLTRLW</sequence>
<organism evidence="2 3">
    <name type="scientific">Biomphalaria glabrata</name>
    <name type="common">Bloodfluke planorb</name>
    <name type="synonym">Freshwater snail</name>
    <dbReference type="NCBI Taxonomy" id="6526"/>
    <lineage>
        <taxon>Eukaryota</taxon>
        <taxon>Metazoa</taxon>
        <taxon>Spiralia</taxon>
        <taxon>Lophotrochozoa</taxon>
        <taxon>Mollusca</taxon>
        <taxon>Gastropoda</taxon>
        <taxon>Heterobranchia</taxon>
        <taxon>Euthyneura</taxon>
        <taxon>Panpulmonata</taxon>
        <taxon>Hygrophila</taxon>
        <taxon>Lymnaeoidea</taxon>
        <taxon>Planorbidae</taxon>
        <taxon>Biomphalaria</taxon>
    </lineage>
</organism>
<evidence type="ECO:0000256" key="1">
    <source>
        <dbReference type="SAM" id="MobiDB-lite"/>
    </source>
</evidence>
<dbReference type="GeneID" id="106063643"/>
<feature type="region of interest" description="Disordered" evidence="1">
    <location>
        <begin position="68"/>
        <end position="96"/>
    </location>
</feature>
<dbReference type="OrthoDB" id="6047521at2759"/>
<reference evidence="3" key="1">
    <citation type="submission" date="2025-08" db="UniProtKB">
        <authorList>
            <consortium name="RefSeq"/>
        </authorList>
    </citation>
    <scope>IDENTIFICATION</scope>
</reference>
<feature type="region of interest" description="Disordered" evidence="1">
    <location>
        <begin position="260"/>
        <end position="279"/>
    </location>
</feature>
<gene>
    <name evidence="3" type="primary">LOC106063643</name>
</gene>